<evidence type="ECO:0000256" key="8">
    <source>
        <dbReference type="ARBA" id="ARBA00037904"/>
    </source>
</evidence>
<evidence type="ECO:0000256" key="7">
    <source>
        <dbReference type="ARBA" id="ARBA00037281"/>
    </source>
</evidence>
<keyword evidence="5" id="KW-0125">Carotenoid biosynthesis</keyword>
<comment type="function">
    <text evidence="7">Catalyzes the glycosylation of 4,4'-diaponeurosporenoate, i.e. the esterification of glucose at the C1'' position with the carboxyl group of 4,4'-diaponeurosporenic acid, to form glycosyl-4,4'-diaponeurosporenoate. This is a step in the biosynthesis of staphyloxanthin, an orange pigment present in most staphylococci strains.</text>
</comment>
<feature type="transmembrane region" description="Helical" evidence="11">
    <location>
        <begin position="334"/>
        <end position="355"/>
    </location>
</feature>
<keyword evidence="2" id="KW-1003">Cell membrane</keyword>
<dbReference type="Pfam" id="PF00535">
    <property type="entry name" value="Glycos_transf_2"/>
    <property type="match status" value="1"/>
</dbReference>
<feature type="transmembrane region" description="Helical" evidence="11">
    <location>
        <begin position="277"/>
        <end position="300"/>
    </location>
</feature>
<dbReference type="GO" id="GO:0005886">
    <property type="term" value="C:plasma membrane"/>
    <property type="evidence" value="ECO:0007669"/>
    <property type="project" value="UniProtKB-SubCell"/>
</dbReference>
<evidence type="ECO:0000256" key="11">
    <source>
        <dbReference type="SAM" id="Phobius"/>
    </source>
</evidence>
<evidence type="ECO:0000256" key="6">
    <source>
        <dbReference type="ARBA" id="ARBA00023136"/>
    </source>
</evidence>
<feature type="transmembrane region" description="Helical" evidence="11">
    <location>
        <begin position="6"/>
        <end position="24"/>
    </location>
</feature>
<comment type="subcellular location">
    <subcellularLocation>
        <location evidence="1">Cell membrane</location>
    </subcellularLocation>
</comment>
<accession>A0A0A2TDR4</accession>
<keyword evidence="6 11" id="KW-0472">Membrane</keyword>
<comment type="similarity">
    <text evidence="9">Belongs to the glycosyltransferase 2 family. CrtQ subfamily.</text>
</comment>
<protein>
    <recommendedName>
        <fullName evidence="10">4,4'-diaponeurosporenoate glycosyltransferase</fullName>
    </recommendedName>
</protein>
<evidence type="ECO:0000256" key="3">
    <source>
        <dbReference type="ARBA" id="ARBA00022676"/>
    </source>
</evidence>
<keyword evidence="11" id="KW-1133">Transmembrane helix</keyword>
<evidence type="ECO:0000256" key="10">
    <source>
        <dbReference type="ARBA" id="ARBA00040345"/>
    </source>
</evidence>
<keyword evidence="3" id="KW-0328">Glycosyltransferase</keyword>
<evidence type="ECO:0000313" key="13">
    <source>
        <dbReference type="EMBL" id="KGP72221.1"/>
    </source>
</evidence>
<evidence type="ECO:0000259" key="12">
    <source>
        <dbReference type="Pfam" id="PF00535"/>
    </source>
</evidence>
<comment type="caution">
    <text evidence="13">The sequence shown here is derived from an EMBL/GenBank/DDBJ whole genome shotgun (WGS) entry which is preliminary data.</text>
</comment>
<name>A0A0A2TDR4_9BACI</name>
<comment type="pathway">
    <text evidence="8">Carotenoid biosynthesis; staphyloxanthin biosynthesis; staphyloxanthin from farnesyl diphosphate: step 4/5.</text>
</comment>
<feature type="domain" description="Glycosyltransferase 2-like" evidence="12">
    <location>
        <begin position="41"/>
        <end position="213"/>
    </location>
</feature>
<organism evidence="13 14">
    <name type="scientific">Pontibacillus yanchengensis Y32</name>
    <dbReference type="NCBI Taxonomy" id="1385514"/>
    <lineage>
        <taxon>Bacteria</taxon>
        <taxon>Bacillati</taxon>
        <taxon>Bacillota</taxon>
        <taxon>Bacilli</taxon>
        <taxon>Bacillales</taxon>
        <taxon>Bacillaceae</taxon>
        <taxon>Pontibacillus</taxon>
    </lineage>
</organism>
<dbReference type="Gene3D" id="3.90.550.10">
    <property type="entry name" value="Spore Coat Polysaccharide Biosynthesis Protein SpsA, Chain A"/>
    <property type="match status" value="1"/>
</dbReference>
<evidence type="ECO:0000256" key="4">
    <source>
        <dbReference type="ARBA" id="ARBA00022679"/>
    </source>
</evidence>
<evidence type="ECO:0000256" key="5">
    <source>
        <dbReference type="ARBA" id="ARBA00022746"/>
    </source>
</evidence>
<evidence type="ECO:0000313" key="14">
    <source>
        <dbReference type="Proteomes" id="UP000030147"/>
    </source>
</evidence>
<dbReference type="eggNOG" id="COG1215">
    <property type="taxonomic scope" value="Bacteria"/>
</dbReference>
<proteinExistence type="inferred from homology"/>
<dbReference type="PANTHER" id="PTHR43646:SF2">
    <property type="entry name" value="GLYCOSYLTRANSFERASE 2-LIKE DOMAIN-CONTAINING PROTEIN"/>
    <property type="match status" value="1"/>
</dbReference>
<evidence type="ECO:0000256" key="1">
    <source>
        <dbReference type="ARBA" id="ARBA00004236"/>
    </source>
</evidence>
<dbReference type="PANTHER" id="PTHR43646">
    <property type="entry name" value="GLYCOSYLTRANSFERASE"/>
    <property type="match status" value="1"/>
</dbReference>
<dbReference type="AlphaFoldDB" id="A0A0A2TDR4"/>
<keyword evidence="4 13" id="KW-0808">Transferase</keyword>
<keyword evidence="14" id="KW-1185">Reference proteome</keyword>
<dbReference type="InterPro" id="IPR029044">
    <property type="entry name" value="Nucleotide-diphossugar_trans"/>
</dbReference>
<keyword evidence="11" id="KW-0812">Transmembrane</keyword>
<dbReference type="Proteomes" id="UP000030147">
    <property type="component" value="Unassembled WGS sequence"/>
</dbReference>
<evidence type="ECO:0000256" key="2">
    <source>
        <dbReference type="ARBA" id="ARBA00022475"/>
    </source>
</evidence>
<gene>
    <name evidence="13" type="ORF">N782_08355</name>
</gene>
<dbReference type="InterPro" id="IPR001173">
    <property type="entry name" value="Glyco_trans_2-like"/>
</dbReference>
<reference evidence="13 14" key="1">
    <citation type="journal article" date="2015" name="Stand. Genomic Sci.">
        <title>High quality draft genome sequence of the moderately halophilic bacterium Pontibacillus yanchengensis Y32(T) and comparison among Pontibacillus genomes.</title>
        <authorList>
            <person name="Huang J."/>
            <person name="Qiao Z.X."/>
            <person name="Tang J.W."/>
            <person name="Wang G."/>
        </authorList>
    </citation>
    <scope>NUCLEOTIDE SEQUENCE [LARGE SCALE GENOMIC DNA]</scope>
    <source>
        <strain evidence="13 14">Y32</strain>
    </source>
</reference>
<dbReference type="EMBL" id="AVBF01000035">
    <property type="protein sequence ID" value="KGP72221.1"/>
    <property type="molecule type" value="Genomic_DNA"/>
</dbReference>
<dbReference type="GO" id="GO:0016757">
    <property type="term" value="F:glycosyltransferase activity"/>
    <property type="evidence" value="ECO:0007669"/>
    <property type="project" value="UniProtKB-KW"/>
</dbReference>
<dbReference type="GO" id="GO:0016117">
    <property type="term" value="P:carotenoid biosynthetic process"/>
    <property type="evidence" value="ECO:0007669"/>
    <property type="project" value="UniProtKB-KW"/>
</dbReference>
<dbReference type="SUPFAM" id="SSF53448">
    <property type="entry name" value="Nucleotide-diphospho-sugar transferases"/>
    <property type="match status" value="1"/>
</dbReference>
<sequence length="368" mass="41702">MIFFVLSSLEAFLFLWVVINPLWLPALHSYTNYSGNNTTVSVLIPLRNESKNVPGLIASLRNVNYEKLEFILLDDQSSDDTKSLLLQYTYGDSRFTIINGKQLPEGWNGKVHACHHLSNHSNSEVMFFIDADVRIEPTTIHHTLALMENQHASMVSGFPTYRDSKLVQFLVTMQHFVIHLHLPLFFANHTTRQATTAACGQFIAIKQATYKKIGGHEAVYNSLVEDVELGRLVKKHGERMILANITKLVSCFMYDTIQEAWEGFTKNIFIGIGRSKIGAVGLSIFYAIFYISPFLLAIYAVLNQQWMFLLPLVLTILQKGIVDIRTRTSPFYSLGMPLSAAMLIGVLWTSMYKAITGKAYVWKGRSYQ</sequence>
<evidence type="ECO:0000256" key="9">
    <source>
        <dbReference type="ARBA" id="ARBA00038120"/>
    </source>
</evidence>
<dbReference type="STRING" id="1385514.N782_08355"/>